<dbReference type="PANTHER" id="PTHR31547:SF1">
    <property type="entry name" value="MULTIVESICULAR BODY SUBUNIT 12B"/>
    <property type="match status" value="1"/>
</dbReference>
<reference evidence="11" key="1">
    <citation type="submission" date="2025-08" db="UniProtKB">
        <authorList>
            <consortium name="RefSeq"/>
        </authorList>
    </citation>
    <scope>IDENTIFICATION</scope>
    <source>
        <strain evidence="11">Wakin</strain>
        <tissue evidence="11">Muscle</tissue>
    </source>
</reference>
<dbReference type="KEGG" id="caua:113107277"/>
<dbReference type="OrthoDB" id="6021306at2759"/>
<dbReference type="FunFam" id="2.100.10.50:FF:000002">
    <property type="entry name" value="Multivesicular body subunit 12B"/>
    <property type="match status" value="1"/>
</dbReference>
<keyword evidence="5" id="KW-0653">Protein transport</keyword>
<gene>
    <name evidence="11" type="primary">mvb12bb</name>
</gene>
<proteinExistence type="inferred from homology"/>
<dbReference type="GO" id="GO:0015031">
    <property type="term" value="P:protein transport"/>
    <property type="evidence" value="ECO:0007669"/>
    <property type="project" value="UniProtKB-KW"/>
</dbReference>
<keyword evidence="10" id="KW-1185">Reference proteome</keyword>
<evidence type="ECO:0000259" key="8">
    <source>
        <dbReference type="PROSITE" id="PS51497"/>
    </source>
</evidence>
<accession>A0A6P6PV96</accession>
<dbReference type="GO" id="GO:0000813">
    <property type="term" value="C:ESCRT I complex"/>
    <property type="evidence" value="ECO:0007669"/>
    <property type="project" value="InterPro"/>
</dbReference>
<dbReference type="InterPro" id="IPR040297">
    <property type="entry name" value="MVB12B"/>
</dbReference>
<dbReference type="RefSeq" id="XP_026125446.1">
    <property type="nucleotide sequence ID" value="XM_026269661.1"/>
</dbReference>
<dbReference type="Pfam" id="PF10240">
    <property type="entry name" value="DUF2464"/>
    <property type="match status" value="1"/>
</dbReference>
<evidence type="ECO:0000256" key="5">
    <source>
        <dbReference type="ARBA" id="ARBA00022927"/>
    </source>
</evidence>
<keyword evidence="3" id="KW-0813">Transport</keyword>
<evidence type="ECO:0000313" key="11">
    <source>
        <dbReference type="RefSeq" id="XP_026125446.1"/>
    </source>
</evidence>
<name>A0A6P6PV96_CARAU</name>
<dbReference type="PROSITE" id="PS51497">
    <property type="entry name" value="UMA"/>
    <property type="match status" value="1"/>
</dbReference>
<dbReference type="GO" id="GO:0031902">
    <property type="term" value="C:late endosome membrane"/>
    <property type="evidence" value="ECO:0007669"/>
    <property type="project" value="UniProtKB-SubCell"/>
</dbReference>
<dbReference type="PROSITE" id="PS51498">
    <property type="entry name" value="MABP"/>
    <property type="match status" value="1"/>
</dbReference>
<evidence type="ECO:0000256" key="4">
    <source>
        <dbReference type="ARBA" id="ARBA00022753"/>
    </source>
</evidence>
<evidence type="ECO:0000256" key="7">
    <source>
        <dbReference type="ARBA" id="ARBA00053101"/>
    </source>
</evidence>
<comment type="similarity">
    <text evidence="2">Belongs to the MVB12 family.</text>
</comment>
<keyword evidence="6" id="KW-0472">Membrane</keyword>
<keyword evidence="4" id="KW-0967">Endosome</keyword>
<evidence type="ECO:0000256" key="3">
    <source>
        <dbReference type="ARBA" id="ARBA00022448"/>
    </source>
</evidence>
<comment type="function">
    <text evidence="7">Component of the ESCRT-I complex, a regulator of vesicular trafficking process. Required for the sorting of endocytic ubiquitinated cargos into multivesicular bodies.</text>
</comment>
<organism evidence="10 11">
    <name type="scientific">Carassius auratus</name>
    <name type="common">Goldfish</name>
    <dbReference type="NCBI Taxonomy" id="7957"/>
    <lineage>
        <taxon>Eukaryota</taxon>
        <taxon>Metazoa</taxon>
        <taxon>Chordata</taxon>
        <taxon>Craniata</taxon>
        <taxon>Vertebrata</taxon>
        <taxon>Euteleostomi</taxon>
        <taxon>Actinopterygii</taxon>
        <taxon>Neopterygii</taxon>
        <taxon>Teleostei</taxon>
        <taxon>Ostariophysi</taxon>
        <taxon>Cypriniformes</taxon>
        <taxon>Cyprinidae</taxon>
        <taxon>Cyprininae</taxon>
        <taxon>Carassius</taxon>
    </lineage>
</organism>
<evidence type="ECO:0000256" key="6">
    <source>
        <dbReference type="ARBA" id="ARBA00023136"/>
    </source>
</evidence>
<evidence type="ECO:0000256" key="1">
    <source>
        <dbReference type="ARBA" id="ARBA00004633"/>
    </source>
</evidence>
<dbReference type="PANTHER" id="PTHR31547">
    <property type="entry name" value="MULTIVESICULAR BODY SUBUNIT 12B"/>
    <property type="match status" value="1"/>
</dbReference>
<dbReference type="InterPro" id="IPR023340">
    <property type="entry name" value="UMA"/>
</dbReference>
<sequence>MADLQNISGGKAELQPEAITDIGVLASKKEPPAGYYIVAQTTDGFDANLWKDSIFKSKVTRYLCFTRAATSKNKQLCNVVVDVKLIDLKDCLPEGFTPIQDTTDTQEQALRKERLCVKLVPRHCADMAICDMVVQGKSKHSLTNYTFIGELNGLGIWYQLGKVIKSQDTVLKTSSTAGVARKCLESPASSPTKKNMVRPDYEHQTYNLYTKSAMDDIPFMIYKKSTSTFRDEIDSVHFLNIIIKSPKEIEDEYNYCFNTEHSAAAFTWTQ</sequence>
<evidence type="ECO:0000313" key="10">
    <source>
        <dbReference type="Proteomes" id="UP000515129"/>
    </source>
</evidence>
<dbReference type="GO" id="GO:0042058">
    <property type="term" value="P:regulation of epidermal growth factor receptor signaling pathway"/>
    <property type="evidence" value="ECO:0007669"/>
    <property type="project" value="TreeGrafter"/>
</dbReference>
<dbReference type="InterPro" id="IPR018798">
    <property type="entry name" value="MVB12A/B"/>
</dbReference>
<dbReference type="Proteomes" id="UP000515129">
    <property type="component" value="Chromosome 8"/>
</dbReference>
<feature type="domain" description="UMA" evidence="8">
    <location>
        <begin position="214"/>
        <end position="264"/>
    </location>
</feature>
<dbReference type="GO" id="GO:0046755">
    <property type="term" value="P:viral budding"/>
    <property type="evidence" value="ECO:0007669"/>
    <property type="project" value="TreeGrafter"/>
</dbReference>
<dbReference type="Gene3D" id="2.100.10.50">
    <property type="match status" value="1"/>
</dbReference>
<protein>
    <submittedName>
        <fullName evidence="11">Multivesicular body subunit 12B isoform X1</fullName>
    </submittedName>
</protein>
<dbReference type="AlphaFoldDB" id="A0A6P6PV96"/>
<feature type="domain" description="MABP" evidence="9">
    <location>
        <begin position="16"/>
        <end position="162"/>
    </location>
</feature>
<evidence type="ECO:0000256" key="2">
    <source>
        <dbReference type="ARBA" id="ARBA00010432"/>
    </source>
</evidence>
<dbReference type="InterPro" id="IPR023341">
    <property type="entry name" value="MABP"/>
</dbReference>
<dbReference type="GO" id="GO:0019075">
    <property type="term" value="P:virus maturation"/>
    <property type="evidence" value="ECO:0007669"/>
    <property type="project" value="TreeGrafter"/>
</dbReference>
<evidence type="ECO:0000259" key="9">
    <source>
        <dbReference type="PROSITE" id="PS51498"/>
    </source>
</evidence>
<dbReference type="CTD" id="100004330"/>
<comment type="subcellular location">
    <subcellularLocation>
        <location evidence="1">Late endosome membrane</location>
        <topology evidence="1">Peripheral membrane protein</topology>
    </subcellularLocation>
</comment>